<name>A0A1H9S554_9PSEU</name>
<dbReference type="Gene3D" id="2.40.160.210">
    <property type="entry name" value="Acyl-CoA thioesterase, double hotdog domain"/>
    <property type="match status" value="1"/>
</dbReference>
<dbReference type="Pfam" id="PF13622">
    <property type="entry name" value="4HBT_3"/>
    <property type="match status" value="1"/>
</dbReference>
<sequence>MSVLADVERVDESWRSWTGAHGGLLAGIALDHAGRLVSGLPARAVHVSFLSAVRSDEVHVSADLVKAGRSSSTVIARLQAGEKLALLATATFGGGDNGPGSPAISLPDVPDVDTLAPFTLPPGLVPFAQHIEFRPVGGVPLSGGDSPVLTSWVRLVAPPARPESAATVLLDVLAPALYATRTTPVPIPTVELAVHFTEAAHTFDANEWAFARIHTEHASAGWCVDASEVWNRAGELVATGRQTRRILQG</sequence>
<dbReference type="InterPro" id="IPR049450">
    <property type="entry name" value="ACOT8-like_C"/>
</dbReference>
<keyword evidence="4" id="KW-1185">Reference proteome</keyword>
<feature type="domain" description="Acyl-CoA thioesterase-like N-terminal HotDog" evidence="1">
    <location>
        <begin position="12"/>
        <end position="93"/>
    </location>
</feature>
<dbReference type="EMBL" id="FOGI01000005">
    <property type="protein sequence ID" value="SER80162.1"/>
    <property type="molecule type" value="Genomic_DNA"/>
</dbReference>
<dbReference type="STRING" id="155974.SAMN04487818_105280"/>
<dbReference type="PANTHER" id="PTHR38110">
    <property type="entry name" value="CHROMOSOME 23, WHOLE GENOME SHOTGUN SEQUENCE"/>
    <property type="match status" value="1"/>
</dbReference>
<evidence type="ECO:0000313" key="4">
    <source>
        <dbReference type="Proteomes" id="UP000199051"/>
    </source>
</evidence>
<dbReference type="InterPro" id="IPR042171">
    <property type="entry name" value="Acyl-CoA_hotdog"/>
</dbReference>
<evidence type="ECO:0000259" key="2">
    <source>
        <dbReference type="Pfam" id="PF20789"/>
    </source>
</evidence>
<dbReference type="SUPFAM" id="SSF54637">
    <property type="entry name" value="Thioesterase/thiol ester dehydrase-isomerase"/>
    <property type="match status" value="2"/>
</dbReference>
<dbReference type="PANTHER" id="PTHR38110:SF1">
    <property type="entry name" value="THIOESTERASE DOMAIN-CONTAINING PROTEIN"/>
    <property type="match status" value="1"/>
</dbReference>
<dbReference type="Proteomes" id="UP000199051">
    <property type="component" value="Unassembled WGS sequence"/>
</dbReference>
<dbReference type="InterPro" id="IPR049449">
    <property type="entry name" value="TesB_ACOT8-like_N"/>
</dbReference>
<proteinExistence type="predicted"/>
<feature type="domain" description="Acyl-CoA thioesterase-like C-terminal" evidence="2">
    <location>
        <begin position="115"/>
        <end position="243"/>
    </location>
</feature>
<dbReference type="RefSeq" id="WP_177215556.1">
    <property type="nucleotide sequence ID" value="NZ_FOGI01000005.1"/>
</dbReference>
<reference evidence="4" key="1">
    <citation type="submission" date="2016-10" db="EMBL/GenBank/DDBJ databases">
        <authorList>
            <person name="Varghese N."/>
            <person name="Submissions S."/>
        </authorList>
    </citation>
    <scope>NUCLEOTIDE SEQUENCE [LARGE SCALE GENOMIC DNA]</scope>
    <source>
        <strain evidence="4">DSM 44260</strain>
    </source>
</reference>
<evidence type="ECO:0000259" key="1">
    <source>
        <dbReference type="Pfam" id="PF13622"/>
    </source>
</evidence>
<dbReference type="AlphaFoldDB" id="A0A1H9S554"/>
<protein>
    <submittedName>
        <fullName evidence="3">Acyl-CoA thioesterase</fullName>
    </submittedName>
</protein>
<dbReference type="InterPro" id="IPR029069">
    <property type="entry name" value="HotDog_dom_sf"/>
</dbReference>
<accession>A0A1H9S554</accession>
<organism evidence="3 4">
    <name type="scientific">Actinokineospora terrae</name>
    <dbReference type="NCBI Taxonomy" id="155974"/>
    <lineage>
        <taxon>Bacteria</taxon>
        <taxon>Bacillati</taxon>
        <taxon>Actinomycetota</taxon>
        <taxon>Actinomycetes</taxon>
        <taxon>Pseudonocardiales</taxon>
        <taxon>Pseudonocardiaceae</taxon>
        <taxon>Actinokineospora</taxon>
    </lineage>
</organism>
<evidence type="ECO:0000313" key="3">
    <source>
        <dbReference type="EMBL" id="SER80162.1"/>
    </source>
</evidence>
<gene>
    <name evidence="3" type="ORF">SAMN04487818_105280</name>
</gene>
<dbReference type="InterPro" id="IPR052389">
    <property type="entry name" value="Sec_Metab_Biosynth-Assoc"/>
</dbReference>
<dbReference type="Pfam" id="PF20789">
    <property type="entry name" value="4HBT_3C"/>
    <property type="match status" value="1"/>
</dbReference>